<dbReference type="OrthoDB" id="1925334at2759"/>
<gene>
    <name evidence="9" type="ORF">BB560_004880</name>
</gene>
<feature type="binding site" evidence="7">
    <location>
        <position position="106"/>
    </location>
    <ligand>
        <name>FMN</name>
        <dbReference type="ChEBI" id="CHEBI:58210"/>
    </ligand>
</feature>
<dbReference type="SUPFAM" id="SSF51395">
    <property type="entry name" value="FMN-linked oxidoreductases"/>
    <property type="match status" value="1"/>
</dbReference>
<comment type="similarity">
    <text evidence="3">Belongs to the FMN-dependent alpha-hydroxy acid dehydrogenase family.</text>
</comment>
<evidence type="ECO:0000259" key="8">
    <source>
        <dbReference type="PROSITE" id="PS51349"/>
    </source>
</evidence>
<evidence type="ECO:0000256" key="6">
    <source>
        <dbReference type="PIRSR" id="PIRSR000138-1"/>
    </source>
</evidence>
<dbReference type="InterPro" id="IPR000262">
    <property type="entry name" value="FMN-dep_DH"/>
</dbReference>
<protein>
    <recommendedName>
        <fullName evidence="4">Oxidase FUB9</fullName>
    </recommendedName>
    <alternativeName>
        <fullName evidence="5">Fusaric acid biosynthesis protein 9</fullName>
    </alternativeName>
</protein>
<dbReference type="Proteomes" id="UP000245609">
    <property type="component" value="Unassembled WGS sequence"/>
</dbReference>
<feature type="binding site" evidence="7">
    <location>
        <position position="164"/>
    </location>
    <ligand>
        <name>glyoxylate</name>
        <dbReference type="ChEBI" id="CHEBI:36655"/>
    </ligand>
</feature>
<feature type="binding site" evidence="7">
    <location>
        <position position="127"/>
    </location>
    <ligand>
        <name>FMN</name>
        <dbReference type="ChEBI" id="CHEBI:58210"/>
    </ligand>
</feature>
<evidence type="ECO:0000256" key="7">
    <source>
        <dbReference type="PIRSR" id="PIRSR000138-2"/>
    </source>
</evidence>
<dbReference type="GO" id="GO:0005737">
    <property type="term" value="C:cytoplasm"/>
    <property type="evidence" value="ECO:0007669"/>
    <property type="project" value="UniProtKB-ARBA"/>
</dbReference>
<dbReference type="EMBL" id="MBFS01001684">
    <property type="protein sequence ID" value="PVV00732.1"/>
    <property type="molecule type" value="Genomic_DNA"/>
</dbReference>
<name>A0A2T9Z854_9FUNG</name>
<evidence type="ECO:0000256" key="2">
    <source>
        <dbReference type="ARBA" id="ARBA00023002"/>
    </source>
</evidence>
<reference evidence="9 10" key="1">
    <citation type="journal article" date="2018" name="MBio">
        <title>Comparative Genomics Reveals the Core Gene Toolbox for the Fungus-Insect Symbiosis.</title>
        <authorList>
            <person name="Wang Y."/>
            <person name="Stata M."/>
            <person name="Wang W."/>
            <person name="Stajich J.E."/>
            <person name="White M.M."/>
            <person name="Moncalvo J.M."/>
        </authorList>
    </citation>
    <scope>NUCLEOTIDE SEQUENCE [LARGE SCALE GENOMIC DNA]</scope>
    <source>
        <strain evidence="9 10">SC-DP-2</strain>
    </source>
</reference>
<evidence type="ECO:0000313" key="10">
    <source>
        <dbReference type="Proteomes" id="UP000245609"/>
    </source>
</evidence>
<comment type="caution">
    <text evidence="9">The sequence shown here is derived from an EMBL/GenBank/DDBJ whole genome shotgun (WGS) entry which is preliminary data.</text>
</comment>
<evidence type="ECO:0000256" key="1">
    <source>
        <dbReference type="ARBA" id="ARBA00001917"/>
    </source>
</evidence>
<feature type="binding site" evidence="7">
    <location>
        <begin position="305"/>
        <end position="306"/>
    </location>
    <ligand>
        <name>FMN</name>
        <dbReference type="ChEBI" id="CHEBI:58210"/>
    </ligand>
</feature>
<dbReference type="PROSITE" id="PS51349">
    <property type="entry name" value="FMN_HYDROXY_ACID_DH_2"/>
    <property type="match status" value="1"/>
</dbReference>
<dbReference type="GO" id="GO:0010181">
    <property type="term" value="F:FMN binding"/>
    <property type="evidence" value="ECO:0007669"/>
    <property type="project" value="InterPro"/>
</dbReference>
<feature type="binding site" evidence="7">
    <location>
        <position position="155"/>
    </location>
    <ligand>
        <name>FMN</name>
        <dbReference type="ChEBI" id="CHEBI:58210"/>
    </ligand>
</feature>
<evidence type="ECO:0000256" key="4">
    <source>
        <dbReference type="ARBA" id="ARBA00073420"/>
    </source>
</evidence>
<accession>A0A2T9Z854</accession>
<dbReference type="CDD" id="cd02809">
    <property type="entry name" value="alpha_hydroxyacid_oxid_FMN"/>
    <property type="match status" value="1"/>
</dbReference>
<dbReference type="PIRSF" id="PIRSF000138">
    <property type="entry name" value="Al-hdrx_acd_dh"/>
    <property type="match status" value="1"/>
</dbReference>
<evidence type="ECO:0000256" key="5">
    <source>
        <dbReference type="ARBA" id="ARBA00083297"/>
    </source>
</evidence>
<proteinExistence type="inferred from homology"/>
<feature type="binding site" evidence="7">
    <location>
        <position position="227"/>
    </location>
    <ligand>
        <name>FMN</name>
        <dbReference type="ChEBI" id="CHEBI:58210"/>
    </ligand>
</feature>
<sequence length="361" mass="39493">MNIASISDLEKIAENKLSKHIFGYYSYGAQDMISTKDNSAAFDRIKIYPRVLRDVSNIDTKVNVFGKTLDSPIFIAATALQKLAHSDGEVGAARAAKRRNVVYSLSTFSTGSIEQVAESLNPNLWFQVSFFKDKNITLSLINRAEKAGFQAIIVTVDMPYSGRRLPDIREPLTVPDHISFANFVSETDDKPSDGWIGHHVVHGVESNLSWDSIKWIKANTKLPVLAKGILSPEDAKLAVEAKIDGIIVSNHGGRQLDSVPATIDALPGVADAVQNRIPVFFDGGVRRGTDVFKAIAYGATAVFVGRPNLFGLAYNGEKGVDLVLDILNEEFKLSMALAGCSSVKQINRSYVRKMPTYTSKL</sequence>
<feature type="active site" description="Proton acceptor" evidence="6">
    <location>
        <position position="251"/>
    </location>
</feature>
<feature type="binding site" evidence="7">
    <location>
        <position position="251"/>
    </location>
    <ligand>
        <name>glyoxylate</name>
        <dbReference type="ChEBI" id="CHEBI:36655"/>
    </ligand>
</feature>
<dbReference type="InterPro" id="IPR012133">
    <property type="entry name" value="Alpha-hydoxy_acid_DH_FMN"/>
</dbReference>
<dbReference type="InterPro" id="IPR013785">
    <property type="entry name" value="Aldolase_TIM"/>
</dbReference>
<comment type="cofactor">
    <cofactor evidence="1">
        <name>FMN</name>
        <dbReference type="ChEBI" id="CHEBI:58210"/>
    </cofactor>
</comment>
<dbReference type="InterPro" id="IPR008259">
    <property type="entry name" value="FMN_hydac_DH_AS"/>
</dbReference>
<dbReference type="STRING" id="133381.A0A2T9Z854"/>
<feature type="binding site" evidence="7">
    <location>
        <position position="24"/>
    </location>
    <ligand>
        <name>glyoxylate</name>
        <dbReference type="ChEBI" id="CHEBI:36655"/>
    </ligand>
</feature>
<organism evidence="9 10">
    <name type="scientific">Smittium megazygosporum</name>
    <dbReference type="NCBI Taxonomy" id="133381"/>
    <lineage>
        <taxon>Eukaryota</taxon>
        <taxon>Fungi</taxon>
        <taxon>Fungi incertae sedis</taxon>
        <taxon>Zoopagomycota</taxon>
        <taxon>Kickxellomycotina</taxon>
        <taxon>Harpellomycetes</taxon>
        <taxon>Harpellales</taxon>
        <taxon>Legeriomycetaceae</taxon>
        <taxon>Smittium</taxon>
    </lineage>
</organism>
<keyword evidence="2" id="KW-0560">Oxidoreductase</keyword>
<dbReference type="FunFam" id="3.20.20.70:FF:000056">
    <property type="entry name" value="hydroxyacid oxidase 2"/>
    <property type="match status" value="1"/>
</dbReference>
<dbReference type="PANTHER" id="PTHR10578">
    <property type="entry name" value="S -2-HYDROXY-ACID OXIDASE-RELATED"/>
    <property type="match status" value="1"/>
</dbReference>
<keyword evidence="7" id="KW-0288">FMN</keyword>
<dbReference type="Pfam" id="PF01070">
    <property type="entry name" value="FMN_dh"/>
    <property type="match status" value="1"/>
</dbReference>
<keyword evidence="10" id="KW-1185">Reference proteome</keyword>
<dbReference type="PANTHER" id="PTHR10578:SF149">
    <property type="entry name" value="2-HYDROXYACID OXIDASE 2"/>
    <property type="match status" value="1"/>
</dbReference>
<dbReference type="AlphaFoldDB" id="A0A2T9Z854"/>
<feature type="binding site" evidence="7">
    <location>
        <begin position="77"/>
        <end position="79"/>
    </location>
    <ligand>
        <name>FMN</name>
        <dbReference type="ChEBI" id="CHEBI:58210"/>
    </ligand>
</feature>
<keyword evidence="7" id="KW-0285">Flavoprotein</keyword>
<dbReference type="PROSITE" id="PS00557">
    <property type="entry name" value="FMN_HYDROXY_ACID_DH_1"/>
    <property type="match status" value="1"/>
</dbReference>
<feature type="binding site" evidence="7">
    <location>
        <position position="254"/>
    </location>
    <ligand>
        <name>glyoxylate</name>
        <dbReference type="ChEBI" id="CHEBI:36655"/>
    </ligand>
</feature>
<feature type="domain" description="FMN hydroxy acid dehydrogenase" evidence="8">
    <location>
        <begin position="1"/>
        <end position="356"/>
    </location>
</feature>
<evidence type="ECO:0000313" key="9">
    <source>
        <dbReference type="EMBL" id="PVV00732.1"/>
    </source>
</evidence>
<feature type="binding site" evidence="7">
    <location>
        <position position="249"/>
    </location>
    <ligand>
        <name>FMN</name>
        <dbReference type="ChEBI" id="CHEBI:58210"/>
    </ligand>
</feature>
<feature type="binding site" evidence="7">
    <location>
        <begin position="282"/>
        <end position="286"/>
    </location>
    <ligand>
        <name>FMN</name>
        <dbReference type="ChEBI" id="CHEBI:58210"/>
    </ligand>
</feature>
<dbReference type="Gene3D" id="3.20.20.70">
    <property type="entry name" value="Aldolase class I"/>
    <property type="match status" value="1"/>
</dbReference>
<dbReference type="GO" id="GO:0016491">
    <property type="term" value="F:oxidoreductase activity"/>
    <property type="evidence" value="ECO:0007669"/>
    <property type="project" value="UniProtKB-KW"/>
</dbReference>
<dbReference type="InterPro" id="IPR037396">
    <property type="entry name" value="FMN_HAD"/>
</dbReference>
<evidence type="ECO:0000256" key="3">
    <source>
        <dbReference type="ARBA" id="ARBA00024042"/>
    </source>
</evidence>